<dbReference type="Proteomes" id="UP001446871">
    <property type="component" value="Unassembled WGS sequence"/>
</dbReference>
<gene>
    <name evidence="1" type="ORF">PG996_011909</name>
</gene>
<reference evidence="1 2" key="1">
    <citation type="submission" date="2023-01" db="EMBL/GenBank/DDBJ databases">
        <title>Analysis of 21 Apiospora genomes using comparative genomics revels a genus with tremendous synthesis potential of carbohydrate active enzymes and secondary metabolites.</title>
        <authorList>
            <person name="Sorensen T."/>
        </authorList>
    </citation>
    <scope>NUCLEOTIDE SEQUENCE [LARGE SCALE GENOMIC DNA]</scope>
    <source>
        <strain evidence="1 2">CBS 83171</strain>
    </source>
</reference>
<comment type="caution">
    <text evidence="1">The sequence shown here is derived from an EMBL/GenBank/DDBJ whole genome shotgun (WGS) entry which is preliminary data.</text>
</comment>
<protein>
    <submittedName>
        <fullName evidence="1">Uncharacterized protein</fullName>
    </submittedName>
</protein>
<name>A0ABR1UGF6_9PEZI</name>
<dbReference type="EMBL" id="JAQQWM010000007">
    <property type="protein sequence ID" value="KAK8057972.1"/>
    <property type="molecule type" value="Genomic_DNA"/>
</dbReference>
<accession>A0ABR1UGF6</accession>
<organism evidence="1 2">
    <name type="scientific">Apiospora saccharicola</name>
    <dbReference type="NCBI Taxonomy" id="335842"/>
    <lineage>
        <taxon>Eukaryota</taxon>
        <taxon>Fungi</taxon>
        <taxon>Dikarya</taxon>
        <taxon>Ascomycota</taxon>
        <taxon>Pezizomycotina</taxon>
        <taxon>Sordariomycetes</taxon>
        <taxon>Xylariomycetidae</taxon>
        <taxon>Amphisphaeriales</taxon>
        <taxon>Apiosporaceae</taxon>
        <taxon>Apiospora</taxon>
    </lineage>
</organism>
<sequence length="360" mass="41373">MTKLYEGQHMQEWAKRPIPDVHMAAEGMRRLSMMGLIQQVEVPANEGDNESEEEFDEEYLDGCMILTRRGRNTLAACDLLRDLLPQLFMHEEPSIEACALFAAAQELPTANARRVAVIMALLSRDANKPVVGIVNRDSSDFRDFKGQHTVGVGHKYMHFGWQWMALGYFLWVYQQENEDDLPDKKEMPDMLLHNEEMWRLRALYDEIAQYYDEISEPAGPEHPFECLKPARGNLVAATMLEEDEVRDVEGALLAALHVRYVLIDTDPPADAPPAVDLLTARAAKVRFQGESLDHAFLRPKNQKHKAYTAIYRTLYLPKEGRTHPLMVSGLTYISRDVYLEFGRRNRQEFPDCYETISILR</sequence>
<evidence type="ECO:0000313" key="1">
    <source>
        <dbReference type="EMBL" id="KAK8057972.1"/>
    </source>
</evidence>
<proteinExistence type="predicted"/>
<keyword evidence="2" id="KW-1185">Reference proteome</keyword>
<evidence type="ECO:0000313" key="2">
    <source>
        <dbReference type="Proteomes" id="UP001446871"/>
    </source>
</evidence>